<dbReference type="RefSeq" id="WP_083529726.1">
    <property type="nucleotide sequence ID" value="NZ_CBCRUZ010000003.1"/>
</dbReference>
<evidence type="ECO:0000313" key="3">
    <source>
        <dbReference type="Proteomes" id="UP000887023"/>
    </source>
</evidence>
<dbReference type="Proteomes" id="UP000887023">
    <property type="component" value="Chromosome"/>
</dbReference>
<proteinExistence type="predicted"/>
<accession>A0ABX8S9G6</accession>
<protein>
    <submittedName>
        <fullName evidence="2">Uncharacterized protein</fullName>
    </submittedName>
</protein>
<sequence>MGLLLALIALIVVAVLWWKAFGPKRPGPGRVIGPDDDPDFIWRIGRQSRTDGPAGPVDPSD</sequence>
<keyword evidence="3" id="KW-1185">Reference proteome</keyword>
<name>A0ABX8S9G6_9ACTN</name>
<organism evidence="2 3">
    <name type="scientific">Skermania pinensis</name>
    <dbReference type="NCBI Taxonomy" id="39122"/>
    <lineage>
        <taxon>Bacteria</taxon>
        <taxon>Bacillati</taxon>
        <taxon>Actinomycetota</taxon>
        <taxon>Actinomycetes</taxon>
        <taxon>Mycobacteriales</taxon>
        <taxon>Gordoniaceae</taxon>
        <taxon>Skermania</taxon>
    </lineage>
</organism>
<dbReference type="EMBL" id="CP079105">
    <property type="protein sequence ID" value="QXQ14413.1"/>
    <property type="molecule type" value="Genomic_DNA"/>
</dbReference>
<reference evidence="2" key="1">
    <citation type="submission" date="2021-07" db="EMBL/GenBank/DDBJ databases">
        <title>Candidatus Kaistella beijingensis sp. nov. isolated from a municipal wastewater treatment plant is involved in sludge foaming.</title>
        <authorList>
            <person name="Song Y."/>
            <person name="Liu S.-J."/>
        </authorList>
    </citation>
    <scope>NUCLEOTIDE SEQUENCE</scope>
    <source>
        <strain evidence="2">DSM 43998</strain>
    </source>
</reference>
<evidence type="ECO:0000313" key="2">
    <source>
        <dbReference type="EMBL" id="QXQ14413.1"/>
    </source>
</evidence>
<feature type="region of interest" description="Disordered" evidence="1">
    <location>
        <begin position="42"/>
        <end position="61"/>
    </location>
</feature>
<gene>
    <name evidence="2" type="ORF">KV203_03070</name>
</gene>
<evidence type="ECO:0000256" key="1">
    <source>
        <dbReference type="SAM" id="MobiDB-lite"/>
    </source>
</evidence>